<reference evidence="1 2" key="1">
    <citation type="submission" date="2020-07" db="EMBL/GenBank/DDBJ databases">
        <authorList>
            <person name="Bortz R.L."/>
            <person name="Bai C."/>
            <person name="Brody A."/>
            <person name="Douse D."/>
            <person name="Feder N.M."/>
            <person name="Fischer E."/>
            <person name="Kim I."/>
            <person name="Kornbau S."/>
            <person name="Malek C.E."/>
            <person name="Menendez J.A."/>
            <person name="Moore R.J."/>
            <person name="Pinkovsky V.I."/>
            <person name="Raghavan D."/>
            <person name="Reznik A.S."/>
            <person name="Sciarra A.R."/>
            <person name="Starinsky S.F."/>
            <person name="Vaughan O."/>
            <person name="Walker S.E."/>
            <person name="Wiemann J."/>
            <person name="Butela K.A."/>
            <person name="Garlena R.A."/>
            <person name="Russell D.A."/>
            <person name="Pope W.H."/>
            <person name="Jacobs-Sera D."/>
            <person name="Hatfull G.F."/>
        </authorList>
    </citation>
    <scope>NUCLEOTIDE SEQUENCE [LARGE SCALE GENOMIC DNA]</scope>
</reference>
<evidence type="ECO:0000313" key="1">
    <source>
        <dbReference type="EMBL" id="QOC56088.1"/>
    </source>
</evidence>
<proteinExistence type="predicted"/>
<protein>
    <submittedName>
        <fullName evidence="1">Uncharacterized protein</fullName>
    </submittedName>
</protein>
<gene>
    <name evidence="1" type="primary">90</name>
    <name evidence="1" type="ORF">SEA_CLOWN_90</name>
</gene>
<dbReference type="KEGG" id="vg:65128420"/>
<dbReference type="EMBL" id="MT771343">
    <property type="protein sequence ID" value="QOC56088.1"/>
    <property type="molecule type" value="Genomic_DNA"/>
</dbReference>
<sequence>MILDLEETLADHAVDYRMPDDDWLFWCTGGECEWEGTFDCEADGLAAHHHHVARTLLARLPSPTPPPALELIDLDTIPDEPCNWHEDNIVDGDHHSSYVCDRCHDISECIFCEPDQPNVECARNRAEDENRQRRRVHERAVQDYEAQMRYYREITS</sequence>
<dbReference type="RefSeq" id="YP_010110130.1">
    <property type="nucleotide sequence ID" value="NC_055867.1"/>
</dbReference>
<keyword evidence="2" id="KW-1185">Reference proteome</keyword>
<evidence type="ECO:0000313" key="2">
    <source>
        <dbReference type="Proteomes" id="UP000516645"/>
    </source>
</evidence>
<accession>A0A7L7SLN8</accession>
<dbReference type="Proteomes" id="UP000516645">
    <property type="component" value="Segment"/>
</dbReference>
<dbReference type="GeneID" id="65128420"/>
<name>A0A7L7SLN8_9CAUD</name>
<organism evidence="1 2">
    <name type="scientific">Gordonia phage Clown</name>
    <dbReference type="NCBI Taxonomy" id="2759393"/>
    <lineage>
        <taxon>Viruses</taxon>
        <taxon>Duplodnaviria</taxon>
        <taxon>Heunggongvirae</taxon>
        <taxon>Uroviricota</taxon>
        <taxon>Caudoviricetes</taxon>
        <taxon>Stackebrandtviridae</taxon>
        <taxon>Frickvirinae</taxon>
        <taxon>Clownvirus</taxon>
        <taxon>Clownvirus clown</taxon>
    </lineage>
</organism>